<sequence>MGYEVNVKKITRSKNYLVSGSRWLGKDYCFDIPEIGSYCQLSQGVFAGNVADIMEIREEERQPSYKGGIAYCLAVRRGAVFRKFNNMKVPLYVLVWYISMVDIANIVKGLDPKRMPNDLAAFDEVYNSTGFYSMETGIIGI</sequence>
<dbReference type="RefSeq" id="WP_132547182.1">
    <property type="nucleotide sequence ID" value="NZ_SMAA01000002.1"/>
</dbReference>
<dbReference type="Proteomes" id="UP000295188">
    <property type="component" value="Unassembled WGS sequence"/>
</dbReference>
<protein>
    <submittedName>
        <fullName evidence="1">Uncharacterized protein</fullName>
    </submittedName>
</protein>
<comment type="caution">
    <text evidence="1">The sequence shown here is derived from an EMBL/GenBank/DDBJ whole genome shotgun (WGS) entry which is preliminary data.</text>
</comment>
<dbReference type="EMBL" id="SMAA01000002">
    <property type="protein sequence ID" value="TCS81359.1"/>
    <property type="molecule type" value="Genomic_DNA"/>
</dbReference>
<proteinExistence type="predicted"/>
<evidence type="ECO:0000313" key="1">
    <source>
        <dbReference type="EMBL" id="TCS81359.1"/>
    </source>
</evidence>
<dbReference type="AlphaFoldDB" id="A0A4R3KEH0"/>
<evidence type="ECO:0000313" key="2">
    <source>
        <dbReference type="Proteomes" id="UP000295188"/>
    </source>
</evidence>
<reference evidence="1 2" key="1">
    <citation type="submission" date="2019-03" db="EMBL/GenBank/DDBJ databases">
        <title>Genomic Encyclopedia of Type Strains, Phase IV (KMG-IV): sequencing the most valuable type-strain genomes for metagenomic binning, comparative biology and taxonomic classification.</title>
        <authorList>
            <person name="Goeker M."/>
        </authorList>
    </citation>
    <scope>NUCLEOTIDE SEQUENCE [LARGE SCALE GENOMIC DNA]</scope>
    <source>
        <strain evidence="1 2">DSM 20467</strain>
    </source>
</reference>
<gene>
    <name evidence="1" type="ORF">EDC37_10255</name>
</gene>
<accession>A0A4R3KEH0</accession>
<organism evidence="1 2">
    <name type="scientific">Pectinatus cerevisiiphilus</name>
    <dbReference type="NCBI Taxonomy" id="86956"/>
    <lineage>
        <taxon>Bacteria</taxon>
        <taxon>Bacillati</taxon>
        <taxon>Bacillota</taxon>
        <taxon>Negativicutes</taxon>
        <taxon>Selenomonadales</taxon>
        <taxon>Selenomonadaceae</taxon>
        <taxon>Pectinatus</taxon>
    </lineage>
</organism>
<name>A0A4R3KEH0_9FIRM</name>
<keyword evidence="2" id="KW-1185">Reference proteome</keyword>